<comment type="similarity">
    <text evidence="1">Belongs to the membrane fusion protein (MFP) (TC 8.A.1) family.</text>
</comment>
<dbReference type="OrthoDB" id="7811737at2"/>
<dbReference type="PROSITE" id="PS51257">
    <property type="entry name" value="PROKAR_LIPOPROTEIN"/>
    <property type="match status" value="1"/>
</dbReference>
<dbReference type="GO" id="GO:0022857">
    <property type="term" value="F:transmembrane transporter activity"/>
    <property type="evidence" value="ECO:0007669"/>
    <property type="project" value="InterPro"/>
</dbReference>
<reference evidence="4 5" key="1">
    <citation type="submission" date="2018-03" db="EMBL/GenBank/DDBJ databases">
        <title>Genomic Encyclopedia of Archaeal and Bacterial Type Strains, Phase II (KMG-II): from individual species to whole genera.</title>
        <authorList>
            <person name="Goeker M."/>
        </authorList>
    </citation>
    <scope>NUCLEOTIDE SEQUENCE [LARGE SCALE GENOMIC DNA]</scope>
    <source>
        <strain evidence="4 5">DSM 100673</strain>
    </source>
</reference>
<dbReference type="Gene3D" id="2.40.50.100">
    <property type="match status" value="1"/>
</dbReference>
<name>A0A2P8F6G0_9RHOB</name>
<evidence type="ECO:0000313" key="4">
    <source>
        <dbReference type="EMBL" id="PSL17282.1"/>
    </source>
</evidence>
<keyword evidence="2" id="KW-0175">Coiled coil</keyword>
<dbReference type="NCBIfam" id="TIGR01730">
    <property type="entry name" value="RND_mfp"/>
    <property type="match status" value="1"/>
</dbReference>
<dbReference type="Proteomes" id="UP000240418">
    <property type="component" value="Unassembled WGS sequence"/>
</dbReference>
<organism evidence="4 5">
    <name type="scientific">Shimia abyssi</name>
    <dbReference type="NCBI Taxonomy" id="1662395"/>
    <lineage>
        <taxon>Bacteria</taxon>
        <taxon>Pseudomonadati</taxon>
        <taxon>Pseudomonadota</taxon>
        <taxon>Alphaproteobacteria</taxon>
        <taxon>Rhodobacterales</taxon>
        <taxon>Roseobacteraceae</taxon>
    </lineage>
</organism>
<dbReference type="EMBL" id="PYGJ01000019">
    <property type="protein sequence ID" value="PSL17282.1"/>
    <property type="molecule type" value="Genomic_DNA"/>
</dbReference>
<evidence type="ECO:0000256" key="1">
    <source>
        <dbReference type="ARBA" id="ARBA00009477"/>
    </source>
</evidence>
<accession>A0A2P8F6G0</accession>
<dbReference type="Pfam" id="PF25917">
    <property type="entry name" value="BSH_RND"/>
    <property type="match status" value="1"/>
</dbReference>
<dbReference type="AlphaFoldDB" id="A0A2P8F6G0"/>
<evidence type="ECO:0000256" key="2">
    <source>
        <dbReference type="SAM" id="Coils"/>
    </source>
</evidence>
<evidence type="ECO:0000313" key="5">
    <source>
        <dbReference type="Proteomes" id="UP000240418"/>
    </source>
</evidence>
<dbReference type="Gene3D" id="1.10.287.470">
    <property type="entry name" value="Helix hairpin bin"/>
    <property type="match status" value="1"/>
</dbReference>
<dbReference type="GO" id="GO:0005886">
    <property type="term" value="C:plasma membrane"/>
    <property type="evidence" value="ECO:0007669"/>
    <property type="project" value="TreeGrafter"/>
</dbReference>
<dbReference type="RefSeq" id="WP_106610197.1">
    <property type="nucleotide sequence ID" value="NZ_PYGJ01000019.1"/>
</dbReference>
<keyword evidence="5" id="KW-1185">Reference proteome</keyword>
<dbReference type="Gene3D" id="2.40.30.170">
    <property type="match status" value="1"/>
</dbReference>
<evidence type="ECO:0000259" key="3">
    <source>
        <dbReference type="Pfam" id="PF25917"/>
    </source>
</evidence>
<dbReference type="InterPro" id="IPR006143">
    <property type="entry name" value="RND_pump_MFP"/>
</dbReference>
<feature type="domain" description="Multidrug resistance protein MdtA-like barrel-sandwich hybrid" evidence="3">
    <location>
        <begin position="59"/>
        <end position="191"/>
    </location>
</feature>
<feature type="coiled-coil region" evidence="2">
    <location>
        <begin position="97"/>
        <end position="124"/>
    </location>
</feature>
<proteinExistence type="inferred from homology"/>
<dbReference type="GO" id="GO:0030313">
    <property type="term" value="C:cell envelope"/>
    <property type="evidence" value="ECO:0007669"/>
    <property type="project" value="UniProtKB-SubCell"/>
</dbReference>
<sequence>MQKTGLISSKGNFRKVSGVLPCLVWIACVFLGSGIAYGQEPGTLTGEANGVVVAAGSWDISAEVSNKISRLHFTTGQLVQKGDLLVEFDTAFKRFDVELAKTALAKAEINMASADEAFQRQQKLKQSFAASEVSYDAAKRAADNAQADHRAAVIRLEMAETILSVQKLHAPFDGQMSAPKYRENANVSIDEGSEIATLVQLDPIHVQFEVPYDRVFARMSSGETEAEISASQIVVITLPGGTDYQHEGKLISGGYEIDTEKGTQLVLVEFANPDRILRPGLKVTGKGFER</sequence>
<dbReference type="InterPro" id="IPR058625">
    <property type="entry name" value="MdtA-like_BSH"/>
</dbReference>
<comment type="caution">
    <text evidence="4">The sequence shown here is derived from an EMBL/GenBank/DDBJ whole genome shotgun (WGS) entry which is preliminary data.</text>
</comment>
<dbReference type="PANTHER" id="PTHR30158">
    <property type="entry name" value="ACRA/E-RELATED COMPONENT OF DRUG EFFLUX TRANSPORTER"/>
    <property type="match status" value="1"/>
</dbReference>
<gene>
    <name evidence="4" type="ORF">CLV88_11953</name>
</gene>
<protein>
    <submittedName>
        <fullName evidence="4">RND family efflux transporter MFP subunit</fullName>
    </submittedName>
</protein>
<dbReference type="SUPFAM" id="SSF111369">
    <property type="entry name" value="HlyD-like secretion proteins"/>
    <property type="match status" value="1"/>
</dbReference>
<dbReference type="GO" id="GO:0046677">
    <property type="term" value="P:response to antibiotic"/>
    <property type="evidence" value="ECO:0007669"/>
    <property type="project" value="TreeGrafter"/>
</dbReference>